<dbReference type="RefSeq" id="WP_189004403.1">
    <property type="nucleotide sequence ID" value="NZ_BMPP01000002.1"/>
</dbReference>
<comment type="caution">
    <text evidence="1">The sequence shown here is derived from an EMBL/GenBank/DDBJ whole genome shotgun (WGS) entry which is preliminary data.</text>
</comment>
<proteinExistence type="predicted"/>
<accession>A0ABQ2EK89</accession>
<gene>
    <name evidence="1" type="ORF">GCM10008955_05790</name>
</gene>
<protein>
    <recommendedName>
        <fullName evidence="3">ArsR family transcriptional regulator</fullName>
    </recommendedName>
</protein>
<name>A0ABQ2EK89_9DEIO</name>
<keyword evidence="2" id="KW-1185">Reference proteome</keyword>
<evidence type="ECO:0008006" key="3">
    <source>
        <dbReference type="Google" id="ProtNLM"/>
    </source>
</evidence>
<organism evidence="1 2">
    <name type="scientific">Deinococcus malanensis</name>
    <dbReference type="NCBI Taxonomy" id="1706855"/>
    <lineage>
        <taxon>Bacteria</taxon>
        <taxon>Thermotogati</taxon>
        <taxon>Deinococcota</taxon>
        <taxon>Deinococci</taxon>
        <taxon>Deinococcales</taxon>
        <taxon>Deinococcaceae</taxon>
        <taxon>Deinococcus</taxon>
    </lineage>
</organism>
<dbReference type="EMBL" id="BMPP01000002">
    <property type="protein sequence ID" value="GGK15239.1"/>
    <property type="molecule type" value="Genomic_DNA"/>
</dbReference>
<reference evidence="2" key="1">
    <citation type="journal article" date="2019" name="Int. J. Syst. Evol. Microbiol.">
        <title>The Global Catalogue of Microorganisms (GCM) 10K type strain sequencing project: providing services to taxonomists for standard genome sequencing and annotation.</title>
        <authorList>
            <consortium name="The Broad Institute Genomics Platform"/>
            <consortium name="The Broad Institute Genome Sequencing Center for Infectious Disease"/>
            <person name="Wu L."/>
            <person name="Ma J."/>
        </authorList>
    </citation>
    <scope>NUCLEOTIDE SEQUENCE [LARGE SCALE GENOMIC DNA]</scope>
    <source>
        <strain evidence="2">JCM 30331</strain>
    </source>
</reference>
<dbReference type="Proteomes" id="UP000647587">
    <property type="component" value="Unassembled WGS sequence"/>
</dbReference>
<evidence type="ECO:0000313" key="1">
    <source>
        <dbReference type="EMBL" id="GGK15239.1"/>
    </source>
</evidence>
<sequence length="90" mass="9749">MTSALTEAQARVLSALQGGAALTMHSRSERGPFYMLSGRRLSMTLVKDLERLRYISRSAGMGRSAVAYELTSDGQAALMRWEAQGPAADL</sequence>
<evidence type="ECO:0000313" key="2">
    <source>
        <dbReference type="Proteomes" id="UP000647587"/>
    </source>
</evidence>